<reference evidence="2 3" key="1">
    <citation type="submission" date="2021-01" db="EMBL/GenBank/DDBJ databases">
        <title>Whole genome shotgun sequence of Catellatospora coxensis NBRC 107359.</title>
        <authorList>
            <person name="Komaki H."/>
            <person name="Tamura T."/>
        </authorList>
    </citation>
    <scope>NUCLEOTIDE SEQUENCE [LARGE SCALE GENOMIC DNA]</scope>
    <source>
        <strain evidence="2 3">NBRC 107359</strain>
    </source>
</reference>
<feature type="transmembrane region" description="Helical" evidence="1">
    <location>
        <begin position="70"/>
        <end position="89"/>
    </location>
</feature>
<evidence type="ECO:0000313" key="2">
    <source>
        <dbReference type="EMBL" id="GIG10138.1"/>
    </source>
</evidence>
<feature type="transmembrane region" description="Helical" evidence="1">
    <location>
        <begin position="123"/>
        <end position="144"/>
    </location>
</feature>
<feature type="transmembrane region" description="Helical" evidence="1">
    <location>
        <begin position="165"/>
        <end position="187"/>
    </location>
</feature>
<evidence type="ECO:0000256" key="1">
    <source>
        <dbReference type="SAM" id="Phobius"/>
    </source>
</evidence>
<organism evidence="2 3">
    <name type="scientific">Catellatospora coxensis</name>
    <dbReference type="NCBI Taxonomy" id="310354"/>
    <lineage>
        <taxon>Bacteria</taxon>
        <taxon>Bacillati</taxon>
        <taxon>Actinomycetota</taxon>
        <taxon>Actinomycetes</taxon>
        <taxon>Micromonosporales</taxon>
        <taxon>Micromonosporaceae</taxon>
        <taxon>Catellatospora</taxon>
    </lineage>
</organism>
<keyword evidence="1" id="KW-0472">Membrane</keyword>
<dbReference type="EMBL" id="BONI01000081">
    <property type="protein sequence ID" value="GIG10138.1"/>
    <property type="molecule type" value="Genomic_DNA"/>
</dbReference>
<protein>
    <submittedName>
        <fullName evidence="2">Uncharacterized protein</fullName>
    </submittedName>
</protein>
<gene>
    <name evidence="2" type="ORF">Cco03nite_68380</name>
</gene>
<dbReference type="Proteomes" id="UP000630887">
    <property type="component" value="Unassembled WGS sequence"/>
</dbReference>
<dbReference type="AlphaFoldDB" id="A0A8J3L1K9"/>
<accession>A0A8J3L1K9</accession>
<feature type="transmembrane region" description="Helical" evidence="1">
    <location>
        <begin position="40"/>
        <end position="63"/>
    </location>
</feature>
<keyword evidence="3" id="KW-1185">Reference proteome</keyword>
<proteinExistence type="predicted"/>
<keyword evidence="1" id="KW-1133">Transmembrane helix</keyword>
<comment type="caution">
    <text evidence="2">The sequence shown here is derived from an EMBL/GenBank/DDBJ whole genome shotgun (WGS) entry which is preliminary data.</text>
</comment>
<evidence type="ECO:0000313" key="3">
    <source>
        <dbReference type="Proteomes" id="UP000630887"/>
    </source>
</evidence>
<name>A0A8J3L1K9_9ACTN</name>
<keyword evidence="1" id="KW-0812">Transmembrane</keyword>
<sequence length="188" mass="20150">MMWLVGVANLATLGLFYLLRDLLLPAQTWALADVPTTVTLVLAWTLVAFPALCLAVGTFDVTARPLRRPWGYLASAGVLVATAQLAVLTSRHRPLDHGRYRPESPEHRAAAHTPAGEALSDGAMSALAGIAVWVVLFAIGHWVWRRLRGEGGRVFLSLFDVSPQYRRALAVGSAAGAVIGLALALLLH</sequence>